<dbReference type="InterPro" id="IPR024775">
    <property type="entry name" value="DinB-like"/>
</dbReference>
<sequence>MFKKILCWGPFLCFIGVMNAQTEVGPKTDFTRMYLPVWQEATEHCLAVAKTMPEELYAYRPTEVSKSFAEQMVHIAAASELLTKRYVQGMEVKPNTPDAGEMGKEAIIEMLVKSFEYTTGVIIAIGQAQLDETCTMYHSGNKVSRAFALFYVQDHMANHRAKANLYLRMNNIRPPEYTW</sequence>
<evidence type="ECO:0000313" key="4">
    <source>
        <dbReference type="Proteomes" id="UP000707206"/>
    </source>
</evidence>
<dbReference type="Gene3D" id="1.20.120.450">
    <property type="entry name" value="dinb family like domain"/>
    <property type="match status" value="1"/>
</dbReference>
<dbReference type="EMBL" id="VIKU02000005">
    <property type="protein sequence ID" value="NHF60984.1"/>
    <property type="molecule type" value="Genomic_DNA"/>
</dbReference>
<dbReference type="Pfam" id="PF12867">
    <property type="entry name" value="DinB_2"/>
    <property type="match status" value="1"/>
</dbReference>
<feature type="domain" description="DinB-like" evidence="2">
    <location>
        <begin position="41"/>
        <end position="161"/>
    </location>
</feature>
<reference evidence="3" key="1">
    <citation type="submission" date="2019-07" db="EMBL/GenBank/DDBJ databases">
        <authorList>
            <person name="De-Chao Zhang Q."/>
        </authorList>
    </citation>
    <scope>NUCLEOTIDE SEQUENCE</scope>
    <source>
        <strain evidence="3">TP-CH-4</strain>
    </source>
</reference>
<evidence type="ECO:0000256" key="1">
    <source>
        <dbReference type="SAM" id="SignalP"/>
    </source>
</evidence>
<keyword evidence="1" id="KW-0732">Signal</keyword>
<comment type="caution">
    <text evidence="3">The sequence shown here is derived from an EMBL/GenBank/DDBJ whole genome shotgun (WGS) entry which is preliminary data.</text>
</comment>
<gene>
    <name evidence="3" type="ORF">FK220_016655</name>
</gene>
<dbReference type="RefSeq" id="WP_152575473.1">
    <property type="nucleotide sequence ID" value="NZ_VIKU02000005.1"/>
</dbReference>
<organism evidence="3 4">
    <name type="scientific">Pelagihabitans pacificus</name>
    <dbReference type="NCBI Taxonomy" id="2696054"/>
    <lineage>
        <taxon>Bacteria</taxon>
        <taxon>Pseudomonadati</taxon>
        <taxon>Bacteroidota</taxon>
        <taxon>Flavobacteriia</taxon>
        <taxon>Flavobacteriales</taxon>
        <taxon>Flavobacteriaceae</taxon>
        <taxon>Pelagihabitans</taxon>
    </lineage>
</organism>
<dbReference type="InterPro" id="IPR034660">
    <property type="entry name" value="DinB/YfiT-like"/>
</dbReference>
<name>A0A967AW27_9FLAO</name>
<dbReference type="AlphaFoldDB" id="A0A967AW27"/>
<feature type="chain" id="PRO_5037444515" evidence="1">
    <location>
        <begin position="21"/>
        <end position="179"/>
    </location>
</feature>
<proteinExistence type="predicted"/>
<dbReference type="Proteomes" id="UP000707206">
    <property type="component" value="Unassembled WGS sequence"/>
</dbReference>
<reference evidence="3" key="2">
    <citation type="submission" date="2020-03" db="EMBL/GenBank/DDBJ databases">
        <title>Flavobacteriaceae bacterium strain TP-CH-4, a member of the family Flavobacteriaceae isolated from a deep-sea seamount.</title>
        <authorList>
            <person name="Zhang D.-C."/>
        </authorList>
    </citation>
    <scope>NUCLEOTIDE SEQUENCE</scope>
    <source>
        <strain evidence="3">TP-CH-4</strain>
    </source>
</reference>
<feature type="signal peptide" evidence="1">
    <location>
        <begin position="1"/>
        <end position="20"/>
    </location>
</feature>
<evidence type="ECO:0000259" key="2">
    <source>
        <dbReference type="Pfam" id="PF12867"/>
    </source>
</evidence>
<evidence type="ECO:0000313" key="3">
    <source>
        <dbReference type="EMBL" id="NHF60984.1"/>
    </source>
</evidence>
<keyword evidence="4" id="KW-1185">Reference proteome</keyword>
<protein>
    <submittedName>
        <fullName evidence="3">DinB family protein</fullName>
    </submittedName>
</protein>
<dbReference type="SUPFAM" id="SSF109854">
    <property type="entry name" value="DinB/YfiT-like putative metalloenzymes"/>
    <property type="match status" value="1"/>
</dbReference>
<accession>A0A967AW27</accession>